<keyword evidence="1" id="KW-0175">Coiled coil</keyword>
<proteinExistence type="predicted"/>
<sequence>MSQSLEQQVQNLLAFAGASSSASDAIFIAVMGVTGAGKSTFTKFTQDFSKGTSEVAVFDCKLDGRTVYLIDTPGFDDSNFSDRPDFAILQSIAAYLSASYSQNIRIHGVIFLHRITENRVTGSARRNIELMKALCGPDYFPHVALATTHWSTTRESASKLRDRERLLQTQDAFFRPLLSGGATMFRHDDEAASACRIVRHLINLKDEHGGRVIPPLALQRELVDESKKLDETAAGRVVMEAAARKFAEAKEEIDALKLAIKQADKEHAETLRQMKEENERMVRTIEKARENMAMRSREIAQREQELVMRRLDQTHARSKAELAAHEAQLAELEGQLRQLRREAYAAKQKREHGNNHNRYENDSPASYQEAIGEKQAQVEEKQAVVAVAQQRTVEEDILIATIPAVFAAIAPAALACNVM</sequence>
<evidence type="ECO:0000313" key="2">
    <source>
        <dbReference type="EMBL" id="KAL2809243.1"/>
    </source>
</evidence>
<keyword evidence="3" id="KW-1185">Reference proteome</keyword>
<reference evidence="2 3" key="1">
    <citation type="submission" date="2024-07" db="EMBL/GenBank/DDBJ databases">
        <title>Section-level genome sequencing and comparative genomics of Aspergillus sections Usti and Cavernicolus.</title>
        <authorList>
            <consortium name="Lawrence Berkeley National Laboratory"/>
            <person name="Nybo J.L."/>
            <person name="Vesth T.C."/>
            <person name="Theobald S."/>
            <person name="Frisvad J.C."/>
            <person name="Larsen T.O."/>
            <person name="Kjaerboelling I."/>
            <person name="Rothschild-Mancinelli K."/>
            <person name="Lyhne E.K."/>
            <person name="Kogle M.E."/>
            <person name="Barry K."/>
            <person name="Clum A."/>
            <person name="Na H."/>
            <person name="Ledsgaard L."/>
            <person name="Lin J."/>
            <person name="Lipzen A."/>
            <person name="Kuo A."/>
            <person name="Riley R."/>
            <person name="Mondo S."/>
            <person name="Labutti K."/>
            <person name="Haridas S."/>
            <person name="Pangalinan J."/>
            <person name="Salamov A.A."/>
            <person name="Simmons B.A."/>
            <person name="Magnuson J.K."/>
            <person name="Chen J."/>
            <person name="Drula E."/>
            <person name="Henrissat B."/>
            <person name="Wiebenga A."/>
            <person name="Lubbers R.J."/>
            <person name="Gomes A.C."/>
            <person name="Makela M.R."/>
            <person name="Stajich J."/>
            <person name="Grigoriev I.V."/>
            <person name="Mortensen U.H."/>
            <person name="De Vries R.P."/>
            <person name="Baker S.E."/>
            <person name="Andersen M.R."/>
        </authorList>
    </citation>
    <scope>NUCLEOTIDE SEQUENCE [LARGE SCALE GENOMIC DNA]</scope>
    <source>
        <strain evidence="2 3">CBS 588.65</strain>
    </source>
</reference>
<dbReference type="EMBL" id="JBFXLT010000093">
    <property type="protein sequence ID" value="KAL2809243.1"/>
    <property type="molecule type" value="Genomic_DNA"/>
</dbReference>
<evidence type="ECO:0008006" key="4">
    <source>
        <dbReference type="Google" id="ProtNLM"/>
    </source>
</evidence>
<name>A0ABR4H1C4_9EURO</name>
<dbReference type="InterPro" id="IPR027417">
    <property type="entry name" value="P-loop_NTPase"/>
</dbReference>
<evidence type="ECO:0000256" key="1">
    <source>
        <dbReference type="SAM" id="Coils"/>
    </source>
</evidence>
<protein>
    <recommendedName>
        <fullName evidence="4">G domain-containing protein</fullName>
    </recommendedName>
</protein>
<evidence type="ECO:0000313" key="3">
    <source>
        <dbReference type="Proteomes" id="UP001610334"/>
    </source>
</evidence>
<feature type="coiled-coil region" evidence="1">
    <location>
        <begin position="239"/>
        <end position="349"/>
    </location>
</feature>
<gene>
    <name evidence="2" type="ORF">BJX63DRAFT_435377</name>
</gene>
<dbReference type="Gene3D" id="3.40.50.300">
    <property type="entry name" value="P-loop containing nucleotide triphosphate hydrolases"/>
    <property type="match status" value="1"/>
</dbReference>
<dbReference type="Proteomes" id="UP001610334">
    <property type="component" value="Unassembled WGS sequence"/>
</dbReference>
<accession>A0ABR4H1C4</accession>
<comment type="caution">
    <text evidence="2">The sequence shown here is derived from an EMBL/GenBank/DDBJ whole genome shotgun (WGS) entry which is preliminary data.</text>
</comment>
<organism evidence="2 3">
    <name type="scientific">Aspergillus granulosus</name>
    <dbReference type="NCBI Taxonomy" id="176169"/>
    <lineage>
        <taxon>Eukaryota</taxon>
        <taxon>Fungi</taxon>
        <taxon>Dikarya</taxon>
        <taxon>Ascomycota</taxon>
        <taxon>Pezizomycotina</taxon>
        <taxon>Eurotiomycetes</taxon>
        <taxon>Eurotiomycetidae</taxon>
        <taxon>Eurotiales</taxon>
        <taxon>Aspergillaceae</taxon>
        <taxon>Aspergillus</taxon>
        <taxon>Aspergillus subgen. Nidulantes</taxon>
    </lineage>
</organism>
<dbReference type="SUPFAM" id="SSF52540">
    <property type="entry name" value="P-loop containing nucleoside triphosphate hydrolases"/>
    <property type="match status" value="2"/>
</dbReference>